<evidence type="ECO:0000256" key="3">
    <source>
        <dbReference type="ARBA" id="ARBA00022630"/>
    </source>
</evidence>
<keyword evidence="5 6" id="KW-0560">Oxidoreductase</keyword>
<dbReference type="SUPFAM" id="SSF54373">
    <property type="entry name" value="FAD-linked reductases, C-terminal domain"/>
    <property type="match status" value="1"/>
</dbReference>
<dbReference type="InterPro" id="IPR031656">
    <property type="entry name" value="DAO_C"/>
</dbReference>
<evidence type="ECO:0000256" key="4">
    <source>
        <dbReference type="ARBA" id="ARBA00022827"/>
    </source>
</evidence>
<evidence type="ECO:0000259" key="7">
    <source>
        <dbReference type="Pfam" id="PF01266"/>
    </source>
</evidence>
<dbReference type="InterPro" id="IPR000447">
    <property type="entry name" value="G3P_DH_FAD-dep"/>
</dbReference>
<dbReference type="Pfam" id="PF01266">
    <property type="entry name" value="DAO"/>
    <property type="match status" value="1"/>
</dbReference>
<dbReference type="Gene3D" id="6.10.250.1890">
    <property type="match status" value="1"/>
</dbReference>
<comment type="cofactor">
    <cofactor evidence="1 6">
        <name>FAD</name>
        <dbReference type="ChEBI" id="CHEBI:57692"/>
    </cofactor>
</comment>
<dbReference type="Pfam" id="PF16901">
    <property type="entry name" value="DAO_C"/>
    <property type="match status" value="1"/>
</dbReference>
<reference evidence="9 10" key="1">
    <citation type="submission" date="2019-11" db="EMBL/GenBank/DDBJ databases">
        <title>Draft Whole-Genome sequence of the marine photosynthetic bacterium Rhodovulum strictum DSM 11289.</title>
        <authorList>
            <person name="Kyndt J.A."/>
            <person name="Meyer T.E."/>
        </authorList>
    </citation>
    <scope>NUCLEOTIDE SEQUENCE [LARGE SCALE GENOMIC DNA]</scope>
    <source>
        <strain evidence="9 10">DSM 11289</strain>
    </source>
</reference>
<dbReference type="Proteomes" id="UP000466730">
    <property type="component" value="Unassembled WGS sequence"/>
</dbReference>
<dbReference type="Gene3D" id="1.10.8.870">
    <property type="entry name" value="Alpha-glycerophosphate oxidase, cap domain"/>
    <property type="match status" value="1"/>
</dbReference>
<dbReference type="OrthoDB" id="9766796at2"/>
<accession>A0A844BRI4</accession>
<keyword evidence="4" id="KW-0274">FAD</keyword>
<dbReference type="GO" id="GO:0009331">
    <property type="term" value="C:glycerol-3-phosphate dehydrogenase (FAD) complex"/>
    <property type="evidence" value="ECO:0007669"/>
    <property type="project" value="UniProtKB-UniRule"/>
</dbReference>
<dbReference type="RefSeq" id="WP_153749824.1">
    <property type="nucleotide sequence ID" value="NZ_BAAADI010000048.1"/>
</dbReference>
<dbReference type="NCBIfam" id="NF008899">
    <property type="entry name" value="PRK12266.1"/>
    <property type="match status" value="1"/>
</dbReference>
<dbReference type="PROSITE" id="PS00977">
    <property type="entry name" value="FAD_G3PDH_1"/>
    <property type="match status" value="1"/>
</dbReference>
<keyword evidence="10" id="KW-1185">Reference proteome</keyword>
<evidence type="ECO:0000256" key="1">
    <source>
        <dbReference type="ARBA" id="ARBA00001974"/>
    </source>
</evidence>
<organism evidence="9 10">
    <name type="scientific">Rhodovulum strictum</name>
    <dbReference type="NCBI Taxonomy" id="58314"/>
    <lineage>
        <taxon>Bacteria</taxon>
        <taxon>Pseudomonadati</taxon>
        <taxon>Pseudomonadota</taxon>
        <taxon>Alphaproteobacteria</taxon>
        <taxon>Rhodobacterales</taxon>
        <taxon>Paracoccaceae</taxon>
        <taxon>Rhodovulum</taxon>
    </lineage>
</organism>
<comment type="catalytic activity">
    <reaction evidence="6">
        <text>a quinone + sn-glycerol 3-phosphate = dihydroxyacetone phosphate + a quinol</text>
        <dbReference type="Rhea" id="RHEA:18977"/>
        <dbReference type="ChEBI" id="CHEBI:24646"/>
        <dbReference type="ChEBI" id="CHEBI:57597"/>
        <dbReference type="ChEBI" id="CHEBI:57642"/>
        <dbReference type="ChEBI" id="CHEBI:132124"/>
        <dbReference type="EC" id="1.1.5.3"/>
    </reaction>
</comment>
<name>A0A844BRI4_9RHOB</name>
<evidence type="ECO:0000313" key="9">
    <source>
        <dbReference type="EMBL" id="MRH22547.1"/>
    </source>
</evidence>
<dbReference type="EMBL" id="WJPO01000033">
    <property type="protein sequence ID" value="MRH22547.1"/>
    <property type="molecule type" value="Genomic_DNA"/>
</dbReference>
<keyword evidence="3 6" id="KW-0285">Flavoprotein</keyword>
<feature type="domain" description="Alpha-glycerophosphate oxidase C-terminal" evidence="8">
    <location>
        <begin position="411"/>
        <end position="517"/>
    </location>
</feature>
<dbReference type="InterPro" id="IPR006076">
    <property type="entry name" value="FAD-dep_OxRdtase"/>
</dbReference>
<dbReference type="GO" id="GO:0004368">
    <property type="term" value="F:glycerol-3-phosphate dehydrogenase (quinone) activity"/>
    <property type="evidence" value="ECO:0007669"/>
    <property type="project" value="UniProtKB-EC"/>
</dbReference>
<protein>
    <recommendedName>
        <fullName evidence="6">Glycerol-3-phosphate dehydrogenase</fullName>
        <ecNumber evidence="6">1.1.5.3</ecNumber>
    </recommendedName>
</protein>
<dbReference type="PANTHER" id="PTHR11985">
    <property type="entry name" value="GLYCEROL-3-PHOSPHATE DEHYDROGENASE"/>
    <property type="match status" value="1"/>
</dbReference>
<evidence type="ECO:0000313" key="10">
    <source>
        <dbReference type="Proteomes" id="UP000466730"/>
    </source>
</evidence>
<evidence type="ECO:0000259" key="8">
    <source>
        <dbReference type="Pfam" id="PF16901"/>
    </source>
</evidence>
<comment type="similarity">
    <text evidence="2 6">Belongs to the FAD-dependent glycerol-3-phosphate dehydrogenase family.</text>
</comment>
<proteinExistence type="inferred from homology"/>
<dbReference type="GO" id="GO:0046168">
    <property type="term" value="P:glycerol-3-phosphate catabolic process"/>
    <property type="evidence" value="ECO:0007669"/>
    <property type="project" value="TreeGrafter"/>
</dbReference>
<dbReference type="PANTHER" id="PTHR11985:SF15">
    <property type="entry name" value="GLYCEROL-3-PHOSPHATE DEHYDROGENASE, MITOCHONDRIAL"/>
    <property type="match status" value="1"/>
</dbReference>
<comment type="caution">
    <text evidence="9">The sequence shown here is derived from an EMBL/GenBank/DDBJ whole genome shotgun (WGS) entry which is preliminary data.</text>
</comment>
<dbReference type="PRINTS" id="PR01001">
    <property type="entry name" value="FADG3PDH"/>
</dbReference>
<feature type="domain" description="FAD dependent oxidoreductase" evidence="7">
    <location>
        <begin position="11"/>
        <end position="388"/>
    </location>
</feature>
<dbReference type="NCBIfam" id="NF009906">
    <property type="entry name" value="PRK13369.1"/>
    <property type="match status" value="1"/>
</dbReference>
<dbReference type="Gene3D" id="3.50.50.60">
    <property type="entry name" value="FAD/NAD(P)-binding domain"/>
    <property type="match status" value="1"/>
</dbReference>
<dbReference type="SUPFAM" id="SSF51905">
    <property type="entry name" value="FAD/NAD(P)-binding domain"/>
    <property type="match status" value="1"/>
</dbReference>
<dbReference type="Gene3D" id="3.30.9.10">
    <property type="entry name" value="D-Amino Acid Oxidase, subunit A, domain 2"/>
    <property type="match status" value="1"/>
</dbReference>
<sequence length="532" mass="57623">MTEAPPDSPADLFVIGGGINGVGIARDAAGRGLTVRLAERGDLGAATSSASTKLLHGGLRYLEYFEFRLVREALNERETLLRAMPHIAWSMRFVIPVHEDMQSGAANPGSWPVARILPWMRGRRPGWLIRLGLAIYDRLGARTILPGSRRLDLRRSPEGAPLAEHLAPGFEYSDCGVADSRLVVLNARDAAARGATILTRMRVVSARRADGLWVVETQDTETGARHIHRSRALVNAAGPWAGEVVSGVLGQPARDRLRLVRGSHVVTRQLFAHDKGYVFQGLDGRIVFAIPYEDDFTLIGTTDIDHPDPATRPGCTPGEQDYLIACVNRYLRHPIGAGDVVWTFSGLRPLLDDGAASAAAATRDYRLRLDAGCGAPVLHVLGGKITTYRRLAEAALDRLSPHFPGLRPGWTAGVPLPGGDFPVDGFDALVARLGADYPFLAPAHARRLARAYGTEAWALLGGARGAAELGRVFGADLTAREVDWLMAQEFARTAEDVLWRRGKLGLRMRADQAAALDRWMAGRRAVPPAAAE</sequence>
<gene>
    <name evidence="9" type="ORF">GH815_16340</name>
</gene>
<evidence type="ECO:0000256" key="6">
    <source>
        <dbReference type="RuleBase" id="RU361217"/>
    </source>
</evidence>
<dbReference type="InterPro" id="IPR036188">
    <property type="entry name" value="FAD/NAD-bd_sf"/>
</dbReference>
<dbReference type="EC" id="1.1.5.3" evidence="6"/>
<dbReference type="AlphaFoldDB" id="A0A844BRI4"/>
<dbReference type="PROSITE" id="PS00978">
    <property type="entry name" value="FAD_G3PDH_2"/>
    <property type="match status" value="1"/>
</dbReference>
<evidence type="ECO:0000256" key="5">
    <source>
        <dbReference type="ARBA" id="ARBA00023002"/>
    </source>
</evidence>
<evidence type="ECO:0000256" key="2">
    <source>
        <dbReference type="ARBA" id="ARBA00007330"/>
    </source>
</evidence>
<dbReference type="InterPro" id="IPR038299">
    <property type="entry name" value="DAO_C_sf"/>
</dbReference>